<keyword evidence="2" id="KW-0012">Acyltransferase</keyword>
<sequence>MTIQVRPYTLADFPRLLDIQKEAFPPPFPEELLWSEDQIASHVHTFPEGGLLAEVDGVAAGSATALIIHYTGKPHTWAEVADNGYITGSHNPNGDSLYGIDLCVRPQFRGQGIAQALYEARKELVVRLGLTRLIAGCRIPGYHRYQHELSAHEYVEKVKKNELKDMVLSFMIKQGLHPLQILDHYLDDEESCHYAVLVEWKNPHKNEG</sequence>
<dbReference type="Pfam" id="PF00583">
    <property type="entry name" value="Acetyltransf_1"/>
    <property type="match status" value="1"/>
</dbReference>
<gene>
    <name evidence="2" type="ORF">ACFQNG_11475</name>
</gene>
<comment type="caution">
    <text evidence="2">The sequence shown here is derived from an EMBL/GenBank/DDBJ whole genome shotgun (WGS) entry which is preliminary data.</text>
</comment>
<dbReference type="InterPro" id="IPR000182">
    <property type="entry name" value="GNAT_dom"/>
</dbReference>
<name>A0ABW2RKY6_9BACL</name>
<dbReference type="InterPro" id="IPR016181">
    <property type="entry name" value="Acyl_CoA_acyltransferase"/>
</dbReference>
<dbReference type="GO" id="GO:0016746">
    <property type="term" value="F:acyltransferase activity"/>
    <property type="evidence" value="ECO:0007669"/>
    <property type="project" value="UniProtKB-KW"/>
</dbReference>
<dbReference type="SUPFAM" id="SSF55729">
    <property type="entry name" value="Acyl-CoA N-acyltransferases (Nat)"/>
    <property type="match status" value="1"/>
</dbReference>
<dbReference type="Proteomes" id="UP001596500">
    <property type="component" value="Unassembled WGS sequence"/>
</dbReference>
<keyword evidence="3" id="KW-1185">Reference proteome</keyword>
<dbReference type="EMBL" id="JBHTBW010000033">
    <property type="protein sequence ID" value="MFC7441732.1"/>
    <property type="molecule type" value="Genomic_DNA"/>
</dbReference>
<feature type="domain" description="N-acetyltransferase" evidence="1">
    <location>
        <begin position="3"/>
        <end position="203"/>
    </location>
</feature>
<dbReference type="RefSeq" id="WP_379865142.1">
    <property type="nucleotide sequence ID" value="NZ_JBHTBW010000033.1"/>
</dbReference>
<evidence type="ECO:0000313" key="3">
    <source>
        <dbReference type="Proteomes" id="UP001596500"/>
    </source>
</evidence>
<evidence type="ECO:0000259" key="1">
    <source>
        <dbReference type="PROSITE" id="PS51186"/>
    </source>
</evidence>
<evidence type="ECO:0000313" key="2">
    <source>
        <dbReference type="EMBL" id="MFC7441732.1"/>
    </source>
</evidence>
<reference evidence="3" key="1">
    <citation type="journal article" date="2019" name="Int. J. Syst. Evol. Microbiol.">
        <title>The Global Catalogue of Microorganisms (GCM) 10K type strain sequencing project: providing services to taxonomists for standard genome sequencing and annotation.</title>
        <authorList>
            <consortium name="The Broad Institute Genomics Platform"/>
            <consortium name="The Broad Institute Genome Sequencing Center for Infectious Disease"/>
            <person name="Wu L."/>
            <person name="Ma J."/>
        </authorList>
    </citation>
    <scope>NUCLEOTIDE SEQUENCE [LARGE SCALE GENOMIC DNA]</scope>
    <source>
        <strain evidence="3">CGMCC 1.12942</strain>
    </source>
</reference>
<accession>A0ABW2RKY6</accession>
<dbReference type="Gene3D" id="3.40.630.30">
    <property type="match status" value="1"/>
</dbReference>
<dbReference type="PROSITE" id="PS51186">
    <property type="entry name" value="GNAT"/>
    <property type="match status" value="1"/>
</dbReference>
<dbReference type="CDD" id="cd04301">
    <property type="entry name" value="NAT_SF"/>
    <property type="match status" value="1"/>
</dbReference>
<protein>
    <submittedName>
        <fullName evidence="2">GNAT family N-acetyltransferase</fullName>
        <ecNumber evidence="2">2.3.-.-</ecNumber>
    </submittedName>
</protein>
<organism evidence="2 3">
    <name type="scientific">Laceyella putida</name>
    <dbReference type="NCBI Taxonomy" id="110101"/>
    <lineage>
        <taxon>Bacteria</taxon>
        <taxon>Bacillati</taxon>
        <taxon>Bacillota</taxon>
        <taxon>Bacilli</taxon>
        <taxon>Bacillales</taxon>
        <taxon>Thermoactinomycetaceae</taxon>
        <taxon>Laceyella</taxon>
    </lineage>
</organism>
<dbReference type="EC" id="2.3.-.-" evidence="2"/>
<proteinExistence type="predicted"/>
<keyword evidence="2" id="KW-0808">Transferase</keyword>